<dbReference type="InterPro" id="IPR043151">
    <property type="entry name" value="BAH_sf"/>
</dbReference>
<evidence type="ECO:0008006" key="16">
    <source>
        <dbReference type="Google" id="ProtNLM"/>
    </source>
</evidence>
<dbReference type="InterPro" id="IPR036910">
    <property type="entry name" value="HMG_box_dom_sf"/>
</dbReference>
<feature type="domain" description="BAH" evidence="13">
    <location>
        <begin position="1022"/>
        <end position="1139"/>
    </location>
</feature>
<keyword evidence="5 8" id="KW-0103">Bromodomain</keyword>
<feature type="domain" description="BAH" evidence="13">
    <location>
        <begin position="1212"/>
        <end position="1328"/>
    </location>
</feature>
<dbReference type="GO" id="GO:0016514">
    <property type="term" value="C:SWI/SNF complex"/>
    <property type="evidence" value="ECO:0007669"/>
    <property type="project" value="TreeGrafter"/>
</dbReference>
<dbReference type="PROSITE" id="PS50118">
    <property type="entry name" value="HMG_BOX_2"/>
    <property type="match status" value="1"/>
</dbReference>
<dbReference type="GO" id="GO:0003677">
    <property type="term" value="F:DNA binding"/>
    <property type="evidence" value="ECO:0007669"/>
    <property type="project" value="UniProtKB-UniRule"/>
</dbReference>
<evidence type="ECO:0000259" key="11">
    <source>
        <dbReference type="PROSITE" id="PS50014"/>
    </source>
</evidence>
<gene>
    <name evidence="14" type="ORF">RRG08_003077</name>
</gene>
<feature type="compositionally biased region" description="Acidic residues" evidence="10">
    <location>
        <begin position="169"/>
        <end position="204"/>
    </location>
</feature>
<organism evidence="14 15">
    <name type="scientific">Elysia crispata</name>
    <name type="common">lettuce slug</name>
    <dbReference type="NCBI Taxonomy" id="231223"/>
    <lineage>
        <taxon>Eukaryota</taxon>
        <taxon>Metazoa</taxon>
        <taxon>Spiralia</taxon>
        <taxon>Lophotrochozoa</taxon>
        <taxon>Mollusca</taxon>
        <taxon>Gastropoda</taxon>
        <taxon>Heterobranchia</taxon>
        <taxon>Euthyneura</taxon>
        <taxon>Panpulmonata</taxon>
        <taxon>Sacoglossa</taxon>
        <taxon>Placobranchoidea</taxon>
        <taxon>Plakobranchidae</taxon>
        <taxon>Elysia</taxon>
    </lineage>
</organism>
<keyword evidence="9" id="KW-0238">DNA-binding</keyword>
<evidence type="ECO:0000256" key="10">
    <source>
        <dbReference type="SAM" id="MobiDB-lite"/>
    </source>
</evidence>
<evidence type="ECO:0000256" key="7">
    <source>
        <dbReference type="ARBA" id="ARBA00023242"/>
    </source>
</evidence>
<dbReference type="PRINTS" id="PR00503">
    <property type="entry name" value="BROMODOMAIN"/>
</dbReference>
<evidence type="ECO:0000256" key="8">
    <source>
        <dbReference type="PROSITE-ProRule" id="PRU00035"/>
    </source>
</evidence>
<keyword evidence="4" id="KW-0805">Transcription regulation</keyword>
<dbReference type="SUPFAM" id="SSF47370">
    <property type="entry name" value="Bromodomain"/>
    <property type="match status" value="6"/>
</dbReference>
<keyword evidence="6" id="KW-0804">Transcription</keyword>
<dbReference type="CDD" id="cd05526">
    <property type="entry name" value="Bromo_polybromo_VI"/>
    <property type="match status" value="1"/>
</dbReference>
<feature type="domain" description="HMG box" evidence="12">
    <location>
        <begin position="1411"/>
        <end position="1479"/>
    </location>
</feature>
<reference evidence="14" key="1">
    <citation type="journal article" date="2023" name="G3 (Bethesda)">
        <title>A reference genome for the long-term kleptoplast-retaining sea slug Elysia crispata morphotype clarki.</title>
        <authorList>
            <person name="Eastman K.E."/>
            <person name="Pendleton A.L."/>
            <person name="Shaikh M.A."/>
            <person name="Suttiyut T."/>
            <person name="Ogas R."/>
            <person name="Tomko P."/>
            <person name="Gavelis G."/>
            <person name="Widhalm J.R."/>
            <person name="Wisecaver J.H."/>
        </authorList>
    </citation>
    <scope>NUCLEOTIDE SEQUENCE</scope>
    <source>
        <strain evidence="14">ECLA1</strain>
    </source>
</reference>
<dbReference type="InterPro" id="IPR009071">
    <property type="entry name" value="HMG_box_dom"/>
</dbReference>
<dbReference type="PANTHER" id="PTHR16062:SF19">
    <property type="entry name" value="PROTEIN POLYBROMO-1"/>
    <property type="match status" value="1"/>
</dbReference>
<dbReference type="Pfam" id="PF01426">
    <property type="entry name" value="BAH"/>
    <property type="match status" value="2"/>
</dbReference>
<evidence type="ECO:0000259" key="12">
    <source>
        <dbReference type="PROSITE" id="PS50118"/>
    </source>
</evidence>
<evidence type="ECO:0000256" key="5">
    <source>
        <dbReference type="ARBA" id="ARBA00023117"/>
    </source>
</evidence>
<dbReference type="Pfam" id="PF00439">
    <property type="entry name" value="Bromodomain"/>
    <property type="match status" value="6"/>
</dbReference>
<comment type="caution">
    <text evidence="14">The sequence shown here is derived from an EMBL/GenBank/DDBJ whole genome shotgun (WGS) entry which is preliminary data.</text>
</comment>
<dbReference type="Pfam" id="PF00505">
    <property type="entry name" value="HMG_box"/>
    <property type="match status" value="1"/>
</dbReference>
<evidence type="ECO:0000256" key="4">
    <source>
        <dbReference type="ARBA" id="ARBA00023015"/>
    </source>
</evidence>
<dbReference type="CDD" id="cd21984">
    <property type="entry name" value="HMG-box_PB1"/>
    <property type="match status" value="1"/>
</dbReference>
<feature type="domain" description="Bromo" evidence="11">
    <location>
        <begin position="727"/>
        <end position="797"/>
    </location>
</feature>
<feature type="region of interest" description="Disordered" evidence="10">
    <location>
        <begin position="691"/>
        <end position="710"/>
    </location>
</feature>
<evidence type="ECO:0000256" key="3">
    <source>
        <dbReference type="ARBA" id="ARBA00022853"/>
    </source>
</evidence>
<dbReference type="Gene3D" id="2.30.30.490">
    <property type="match status" value="2"/>
</dbReference>
<feature type="domain" description="Bromo" evidence="11">
    <location>
        <begin position="418"/>
        <end position="488"/>
    </location>
</feature>
<dbReference type="InterPro" id="IPR018359">
    <property type="entry name" value="Bromodomain_CS"/>
</dbReference>
<dbReference type="PROSITE" id="PS50014">
    <property type="entry name" value="BROMODOMAIN_2"/>
    <property type="match status" value="6"/>
</dbReference>
<feature type="domain" description="Bromo" evidence="11">
    <location>
        <begin position="248"/>
        <end position="318"/>
    </location>
</feature>
<feature type="DNA-binding region" description="HMG box" evidence="9">
    <location>
        <begin position="1411"/>
        <end position="1479"/>
    </location>
</feature>
<comment type="subcellular location">
    <subcellularLocation>
        <location evidence="1">Nucleus</location>
    </subcellularLocation>
</comment>
<dbReference type="FunFam" id="1.20.920.10:FF:000009">
    <property type="entry name" value="Protein polybromo-1 isoform 1"/>
    <property type="match status" value="1"/>
</dbReference>
<dbReference type="PROSITE" id="PS51038">
    <property type="entry name" value="BAH"/>
    <property type="match status" value="2"/>
</dbReference>
<dbReference type="SMART" id="SM00297">
    <property type="entry name" value="BROMO"/>
    <property type="match status" value="6"/>
</dbReference>
<evidence type="ECO:0000256" key="1">
    <source>
        <dbReference type="ARBA" id="ARBA00004123"/>
    </source>
</evidence>
<sequence>MPRKRQSEGLEKDTSPGPSSQLKKKRKILNYDPHEIIHELYDTIRNYKSEDGRVLCEAFIRVPKRRTAADYYDVVSTPIDLLKIQQKVKTDSYDYVDQLSADVLLMINNAKAYYKKSSQEYKDACDLLELYEETRADLVEAVFGVAGRGDRSARRGNLAKELSIPPKEDSDEEESEEEEDEDEEEDDDEEEEEDDDEGDEEEETAPSTGDATPITQRSTLRERTSSTMEEINDDLEQLFAAIVTTKDGDRDISQAFQLLPQRSKYPQYYEVIQNPIDLKMIATKIQQSQFKSLDDLERDLLLMVKNARTFNEPKSLIYRDAVTLKRIITERKRELEYKKLGQVKSSERLSKGRDRSVIQRMSAVCASLKYPSEAEDNDGDSSSQFDINSEMDGGSNDLVEDDPQWILYNFIKNYTNENNDTISDPFLRLPSKKFYPDYYSEIKKPMSLLKIRYKIEMNMYDTLLELARDFNLMFANAKQYNQDESQIHKDAATLQKVMLDKLRELEPNIMEEVWEELESGGDVDDEEEAVSGERKEEEDSIAEEEVAATPMARSRGRKSSLVVNTTPDSEKKKSHKKAVDDTLKKRLRTLFSTVYDYADINGRLLRPIFMVLPSRKDYPDYYQVIMEPVDMTMIEAKLKSDKYPSEQALLSDLELMFNNARHYNEEGSQVFQDANTLDKALKAKWKQMSLSARTPGSRRSKVSSESNPLSEKLQDLYESVRDYQDRSGRALSTPFIKLPNKTDYPDYYEVIKKPIDMLRIQQKMSVSQYENVEDMVADFVQMFDNACKYNEPESVIYKDALTLQRVCFQKKLDLLSDSVNDVPDVKALTQMLMKNLFIATFNHEDDEGRCYSDSFAELVEKDKRMLLSGEVTEKPLIFDQIKRNLDKGRYRRMDRFQEDMFKVFERARKLSYTDSQLYEDAIEMQNFFIKTRDELCKNGELLLTPALSYTERHLAQDLEEEQSNKQEQERLEQSQLPAEEGTTSNSDGGKIIGEALDTASDGGSKMDQESNLTEEECEFNGQVYVKGDFVYINSRDTPEPHIMVIESFDKDAAGQTVIKGQWFYRPEETYHLATRKFLEKEVFRCDVSHGTPLSEIVGRCCVMFVKDYFKSKPQGIPDKDVYVCESRYSVRHRCITKIKIWQTPQSKNLTFISREVPLIPRRVASVFADKVNNENVLDDSDTVIDKLRESVPAEMDSDDGNVYYDQFVCDLGCFKLGDGVYINNPNGQPIIARIDKIWTDNLGEAFFHYASFLRPEETEHPLTRLFYKKEVFQAALEDCALIKNIVGKCCILHIKDYCACRPTEVPETDVYINESKYMEQDKSIKRQKLLKKYTLSQKVVDDEIYFFRKSIALDKEPSPLLMKQNAEDNLFVETEDSLGAEPEASNDGMSVSNDVPSPAPTKSHKKKPVNPRRQPSGYIVFAGEIRKQISLENPNCSFGDISKIVGTKWRALAKSDKDIYEDKARKVAEEMAAKQQEADKALNDSIRAQSPASDSGGQTALQARHAAQPSFSPHRHVSPQGMCQPGPMSNGIQSPSHAGYHHSPLGHHHHPLPYMNGYHSPPSPFMGQGYQQCPPSPVFVSVPPRTQKLMHSETYLRYIEGLTPDSHSISNWSRELSATQENTPVIPESNLPGDWLSQGAGAHGSVTNALWALRDFMLKDTLSIARTVPFDDL</sequence>
<dbReference type="InterPro" id="IPR037382">
    <property type="entry name" value="Rsc/polybromo"/>
</dbReference>
<feature type="compositionally biased region" description="Basic and acidic residues" evidence="10">
    <location>
        <begin position="958"/>
        <end position="972"/>
    </location>
</feature>
<dbReference type="CDD" id="cd05524">
    <property type="entry name" value="Bromo_polybromo_I"/>
    <property type="match status" value="1"/>
</dbReference>
<keyword evidence="7 9" id="KW-0539">Nucleus</keyword>
<name>A0AAE1EBL8_9GAST</name>
<keyword evidence="2" id="KW-0677">Repeat</keyword>
<evidence type="ECO:0000256" key="9">
    <source>
        <dbReference type="PROSITE-ProRule" id="PRU00267"/>
    </source>
</evidence>
<feature type="compositionally biased region" description="Basic and acidic residues" evidence="10">
    <location>
        <begin position="1"/>
        <end position="14"/>
    </location>
</feature>
<feature type="region of interest" description="Disordered" evidence="10">
    <location>
        <begin position="1"/>
        <end position="25"/>
    </location>
</feature>
<feature type="region of interest" description="Disordered" evidence="10">
    <location>
        <begin position="372"/>
        <end position="397"/>
    </location>
</feature>
<accession>A0AAE1EBL8</accession>
<dbReference type="GO" id="GO:0003682">
    <property type="term" value="F:chromatin binding"/>
    <property type="evidence" value="ECO:0007669"/>
    <property type="project" value="InterPro"/>
</dbReference>
<dbReference type="Gene3D" id="1.20.920.10">
    <property type="entry name" value="Bromodomain-like"/>
    <property type="match status" value="6"/>
</dbReference>
<feature type="region of interest" description="Disordered" evidence="10">
    <location>
        <begin position="154"/>
        <end position="227"/>
    </location>
</feature>
<dbReference type="EMBL" id="JAWDGP010000422">
    <property type="protein sequence ID" value="KAK3800670.1"/>
    <property type="molecule type" value="Genomic_DNA"/>
</dbReference>
<evidence type="ECO:0000313" key="14">
    <source>
        <dbReference type="EMBL" id="KAK3800670.1"/>
    </source>
</evidence>
<dbReference type="SMART" id="SM00439">
    <property type="entry name" value="BAH"/>
    <property type="match status" value="2"/>
</dbReference>
<dbReference type="InterPro" id="IPR036427">
    <property type="entry name" value="Bromodomain-like_sf"/>
</dbReference>
<protein>
    <recommendedName>
        <fullName evidence="16">Polybromo-1</fullName>
    </recommendedName>
</protein>
<dbReference type="GO" id="GO:0006338">
    <property type="term" value="P:chromatin remodeling"/>
    <property type="evidence" value="ECO:0007669"/>
    <property type="project" value="InterPro"/>
</dbReference>
<feature type="domain" description="Bromo" evidence="11">
    <location>
        <begin position="601"/>
        <end position="671"/>
    </location>
</feature>
<dbReference type="InterPro" id="IPR001025">
    <property type="entry name" value="BAH_dom"/>
</dbReference>
<feature type="compositionally biased region" description="Polar residues" evidence="10">
    <location>
        <begin position="973"/>
        <end position="987"/>
    </location>
</feature>
<feature type="compositionally biased region" description="Polar residues" evidence="10">
    <location>
        <begin position="1486"/>
        <end position="1501"/>
    </location>
</feature>
<dbReference type="GO" id="GO:0006368">
    <property type="term" value="P:transcription elongation by RNA polymerase II"/>
    <property type="evidence" value="ECO:0007669"/>
    <property type="project" value="TreeGrafter"/>
</dbReference>
<feature type="compositionally biased region" description="Basic and acidic residues" evidence="10">
    <location>
        <begin position="1471"/>
        <end position="1482"/>
    </location>
</feature>
<feature type="compositionally biased region" description="Polar residues" evidence="10">
    <location>
        <begin position="205"/>
        <end position="218"/>
    </location>
</feature>
<dbReference type="PROSITE" id="PS00633">
    <property type="entry name" value="BROMODOMAIN_1"/>
    <property type="match status" value="3"/>
</dbReference>
<dbReference type="CDD" id="cd04717">
    <property type="entry name" value="BAH_polybromo"/>
    <property type="match status" value="2"/>
</dbReference>
<dbReference type="Gene3D" id="1.10.30.10">
    <property type="entry name" value="High mobility group box domain"/>
    <property type="match status" value="1"/>
</dbReference>
<feature type="compositionally biased region" description="Acidic residues" evidence="10">
    <location>
        <begin position="516"/>
        <end position="530"/>
    </location>
</feature>
<feature type="region of interest" description="Disordered" evidence="10">
    <location>
        <begin position="516"/>
        <end position="577"/>
    </location>
</feature>
<dbReference type="PANTHER" id="PTHR16062">
    <property type="entry name" value="SWI/SNF-RELATED"/>
    <property type="match status" value="1"/>
</dbReference>
<dbReference type="SUPFAM" id="SSF47095">
    <property type="entry name" value="HMG-box"/>
    <property type="match status" value="1"/>
</dbReference>
<dbReference type="GO" id="GO:0016586">
    <property type="term" value="C:RSC-type complex"/>
    <property type="evidence" value="ECO:0007669"/>
    <property type="project" value="InterPro"/>
</dbReference>
<evidence type="ECO:0000259" key="13">
    <source>
        <dbReference type="PROSITE" id="PS51038"/>
    </source>
</evidence>
<dbReference type="InterPro" id="IPR001487">
    <property type="entry name" value="Bromodomain"/>
</dbReference>
<keyword evidence="15" id="KW-1185">Reference proteome</keyword>
<feature type="region of interest" description="Disordered" evidence="10">
    <location>
        <begin position="958"/>
        <end position="1013"/>
    </location>
</feature>
<dbReference type="SMART" id="SM00398">
    <property type="entry name" value="HMG"/>
    <property type="match status" value="1"/>
</dbReference>
<dbReference type="Proteomes" id="UP001283361">
    <property type="component" value="Unassembled WGS sequence"/>
</dbReference>
<evidence type="ECO:0000256" key="6">
    <source>
        <dbReference type="ARBA" id="ARBA00023163"/>
    </source>
</evidence>
<proteinExistence type="predicted"/>
<feature type="region of interest" description="Disordered" evidence="10">
    <location>
        <begin position="1471"/>
        <end position="1548"/>
    </location>
</feature>
<feature type="domain" description="Bromo" evidence="11">
    <location>
        <begin position="847"/>
        <end position="918"/>
    </location>
</feature>
<feature type="domain" description="Bromo" evidence="11">
    <location>
        <begin position="51"/>
        <end position="121"/>
    </location>
</feature>
<evidence type="ECO:0000313" key="15">
    <source>
        <dbReference type="Proteomes" id="UP001283361"/>
    </source>
</evidence>
<feature type="region of interest" description="Disordered" evidence="10">
    <location>
        <begin position="1378"/>
        <end position="1415"/>
    </location>
</feature>
<keyword evidence="3" id="KW-0156">Chromatin regulator</keyword>
<evidence type="ECO:0000256" key="2">
    <source>
        <dbReference type="ARBA" id="ARBA00022737"/>
    </source>
</evidence>
<dbReference type="FunFam" id="1.20.920.10:FF:000006">
    <property type="entry name" value="protein polybromo-1 isoform X1"/>
    <property type="match status" value="1"/>
</dbReference>